<reference evidence="1 2" key="1">
    <citation type="journal article" date="2014" name="Appl. Environ. Microbiol.">
        <title>Comparative genomic and morphological analysis of Listeria phages isolated from farm environments.</title>
        <authorList>
            <person name="Denes T."/>
            <person name="Vongkamjan K."/>
            <person name="Ackermann H.W."/>
            <person name="Moreno Switt A.I."/>
            <person name="Wiedmann M."/>
            <person name="den Bakker H.C."/>
        </authorList>
    </citation>
    <scope>NUCLEOTIDE SEQUENCE [LARGE SCALE GENOMIC DNA]</scope>
</reference>
<dbReference type="EMBL" id="KJ094021">
    <property type="protein sequence ID" value="AHL18665.1"/>
    <property type="molecule type" value="Genomic_DNA"/>
</dbReference>
<dbReference type="OrthoDB" id="19379at10239"/>
<protein>
    <recommendedName>
        <fullName evidence="3">DUF5052 domain-containing protein</fullName>
    </recommendedName>
</protein>
<organism evidence="1 2">
    <name type="scientific">Listeria phage LP-114</name>
    <dbReference type="NCBI Taxonomy" id="1458857"/>
    <lineage>
        <taxon>Viruses</taxon>
        <taxon>Duplodnaviria</taxon>
        <taxon>Heunggongvirae</taxon>
        <taxon>Uroviricota</taxon>
        <taxon>Caudoviricetes</taxon>
        <taxon>Homburgvirus</taxon>
        <taxon>Homburgvirus LP114</taxon>
    </lineage>
</organism>
<sequence length="98" mass="10820">MKKSMIALAIGAVLLLGGCTSFDDWSKDWESDTKGLERTITIYSKTGEVLKQYEGENVRTKYSDGGTQVVLNIDGKRVQVVNADVVITEKGAEKYETK</sequence>
<evidence type="ECO:0000313" key="1">
    <source>
        <dbReference type="EMBL" id="AHL18665.1"/>
    </source>
</evidence>
<evidence type="ECO:0008006" key="3">
    <source>
        <dbReference type="Google" id="ProtNLM"/>
    </source>
</evidence>
<dbReference type="Proteomes" id="UP000026991">
    <property type="component" value="Segment"/>
</dbReference>
<dbReference type="GeneID" id="19736249"/>
<evidence type="ECO:0000313" key="2">
    <source>
        <dbReference type="Proteomes" id="UP000026991"/>
    </source>
</evidence>
<keyword evidence="2" id="KW-1185">Reference proteome</keyword>
<name>A0A059T7T6_9CAUD</name>
<dbReference type="PROSITE" id="PS51257">
    <property type="entry name" value="PROKAR_LIPOPROTEIN"/>
    <property type="match status" value="1"/>
</dbReference>
<dbReference type="KEGG" id="vg:19736249"/>
<dbReference type="RefSeq" id="YP_009045131.1">
    <property type="nucleotide sequence ID" value="NC_024392.1"/>
</dbReference>
<accession>A0A059T7T6</accession>
<proteinExistence type="predicted"/>
<gene>
    <name evidence="1" type="ORF">LP114_077</name>
</gene>